<dbReference type="PROSITE" id="PS00125">
    <property type="entry name" value="SER_THR_PHOSPHATASE"/>
    <property type="match status" value="1"/>
</dbReference>
<evidence type="ECO:0000256" key="10">
    <source>
        <dbReference type="PIRNR" id="PIRNR000912"/>
    </source>
</evidence>
<evidence type="ECO:0000313" key="14">
    <source>
        <dbReference type="EMBL" id="CAH3022511.1"/>
    </source>
</evidence>
<dbReference type="Pfam" id="PF08321">
    <property type="entry name" value="PPP5"/>
    <property type="match status" value="1"/>
</dbReference>
<dbReference type="SMART" id="SM00054">
    <property type="entry name" value="EFh"/>
    <property type="match status" value="3"/>
</dbReference>
<dbReference type="PANTHER" id="PTHR45668:SF3">
    <property type="entry name" value="SERINE_THREONINE-PROTEIN PHOSPHATASE RDGC"/>
    <property type="match status" value="1"/>
</dbReference>
<sequence length="669" mass="76384">MGCNASVEDGEENPQSSALGKSEKAIRSAILIQNWFRRYQARLEARRRCTWKIFQSVEYAGEQDQLKLFNFFNDVLTHVGDGEKKAVGNMRNGSATSASSVTSKKSEKLVQLTDPSKITVDETSYQGPHVSLPLTLLTVRNIIEHYKANKTLHLKYTLLILRETREKLMALPNISKATTRITKQITICGDLHGKLDDLFMIFHKAISFCFQNGLPSAENPYIFNGDIVDRGPHSVEIAIILFAFFLLYPTGVYINRGNHEDHIMNLRYGFVKEVIGKYKDHSSKVMKLFEDIFGWLPLATVVNKKILVTHGGISNITDLSFIDKIDRHKYVSVLKPPNMVKPNPDKVDLMEWRQILDLLWSDPKPLPGCRPNTFRGGGCYFGPDITERILRKHDLELLVRSHECKYEGYEYMHGKKVITIFSASNYYEQGSNRGAYMKIGPDMKPYFVQYQVSKTKKHLTLKQRVGIVEESAIRELKERLYANKTALMAAFLERDKENTGYITGGQWSSAVESVLKLDVPWNMLRRQLAHVLPDGRVDYLSCLDQYVIETGLQKARKSLLQLRITETLYRNRSNLETIFRMMDKDNSGLVSMEEFEECCRLLNEHTNSNIPLDSIEDLARSIDMDKDGHIDFNEFLEAFRLVDSSNSAVTASTLSLKRPSPVNSIHIIS</sequence>
<evidence type="ECO:0000256" key="2">
    <source>
        <dbReference type="ARBA" id="ARBA00008294"/>
    </source>
</evidence>
<dbReference type="InterPro" id="IPR000048">
    <property type="entry name" value="IQ_motif_EF-hand-BS"/>
</dbReference>
<dbReference type="InterPro" id="IPR004843">
    <property type="entry name" value="Calcineurin-like_PHP"/>
</dbReference>
<dbReference type="SMART" id="SM00156">
    <property type="entry name" value="PP2Ac"/>
    <property type="match status" value="1"/>
</dbReference>
<evidence type="ECO:0000313" key="15">
    <source>
        <dbReference type="Proteomes" id="UP001159427"/>
    </source>
</evidence>
<evidence type="ECO:0000259" key="13">
    <source>
        <dbReference type="PROSITE" id="PS50222"/>
    </source>
</evidence>
<dbReference type="InterPro" id="IPR011992">
    <property type="entry name" value="EF-hand-dom_pair"/>
</dbReference>
<dbReference type="EC" id="3.1.3.16" evidence="10"/>
<comment type="catalytic activity">
    <reaction evidence="8">
        <text>O-phospho-L-seryl-[protein] + H2O = L-seryl-[protein] + phosphate</text>
        <dbReference type="Rhea" id="RHEA:20629"/>
        <dbReference type="Rhea" id="RHEA-COMP:9863"/>
        <dbReference type="Rhea" id="RHEA-COMP:11604"/>
        <dbReference type="ChEBI" id="CHEBI:15377"/>
        <dbReference type="ChEBI" id="CHEBI:29999"/>
        <dbReference type="ChEBI" id="CHEBI:43474"/>
        <dbReference type="ChEBI" id="CHEBI:83421"/>
        <dbReference type="EC" id="3.1.3.16"/>
    </reaction>
</comment>
<evidence type="ECO:0000256" key="7">
    <source>
        <dbReference type="ARBA" id="ARBA00023211"/>
    </source>
</evidence>
<dbReference type="Gene3D" id="1.10.238.10">
    <property type="entry name" value="EF-hand"/>
    <property type="match status" value="1"/>
</dbReference>
<dbReference type="PROSITE" id="PS50222">
    <property type="entry name" value="EF_HAND_2"/>
    <property type="match status" value="2"/>
</dbReference>
<dbReference type="InterPro" id="IPR012008">
    <property type="entry name" value="Ser/Thr-Pase_EF-hand_contain"/>
</dbReference>
<evidence type="ECO:0000256" key="4">
    <source>
        <dbReference type="ARBA" id="ARBA00022737"/>
    </source>
</evidence>
<evidence type="ECO:0000256" key="11">
    <source>
        <dbReference type="RuleBase" id="RU004273"/>
    </source>
</evidence>
<keyword evidence="5 10" id="KW-0378">Hydrolase</keyword>
<dbReference type="PANTHER" id="PTHR45668">
    <property type="entry name" value="SERINE/THREONINE-PROTEIN PHOSPHATASE 5-RELATED"/>
    <property type="match status" value="1"/>
</dbReference>
<dbReference type="PROSITE" id="PS00018">
    <property type="entry name" value="EF_HAND_1"/>
    <property type="match status" value="2"/>
</dbReference>
<evidence type="ECO:0000256" key="6">
    <source>
        <dbReference type="ARBA" id="ARBA00022837"/>
    </source>
</evidence>
<dbReference type="Pfam" id="PF00149">
    <property type="entry name" value="Metallophos"/>
    <property type="match status" value="1"/>
</dbReference>
<organism evidence="14 15">
    <name type="scientific">Porites evermanni</name>
    <dbReference type="NCBI Taxonomy" id="104178"/>
    <lineage>
        <taxon>Eukaryota</taxon>
        <taxon>Metazoa</taxon>
        <taxon>Cnidaria</taxon>
        <taxon>Anthozoa</taxon>
        <taxon>Hexacorallia</taxon>
        <taxon>Scleractinia</taxon>
        <taxon>Fungiina</taxon>
        <taxon>Poritidae</taxon>
        <taxon>Porites</taxon>
    </lineage>
</organism>
<evidence type="ECO:0000256" key="5">
    <source>
        <dbReference type="ARBA" id="ARBA00022801"/>
    </source>
</evidence>
<dbReference type="CDD" id="cd00051">
    <property type="entry name" value="EFh"/>
    <property type="match status" value="1"/>
</dbReference>
<dbReference type="Pfam" id="PF13499">
    <property type="entry name" value="EF-hand_7"/>
    <property type="match status" value="1"/>
</dbReference>
<comment type="similarity">
    <text evidence="2 10 11">Belongs to the PPP phosphatase family.</text>
</comment>
<dbReference type="InterPro" id="IPR029052">
    <property type="entry name" value="Metallo-depent_PP-like"/>
</dbReference>
<gene>
    <name evidence="14" type="ORF">PEVE_00015773</name>
</gene>
<evidence type="ECO:0000256" key="12">
    <source>
        <dbReference type="SAM" id="MobiDB-lite"/>
    </source>
</evidence>
<proteinExistence type="inferred from homology"/>
<comment type="cofactor">
    <cofactor evidence="1">
        <name>Mn(2+)</name>
        <dbReference type="ChEBI" id="CHEBI:29035"/>
    </cofactor>
</comment>
<keyword evidence="15" id="KW-1185">Reference proteome</keyword>
<protein>
    <recommendedName>
        <fullName evidence="10">Serine/threonine-protein phosphatase with EF-hands</fullName>
        <ecNumber evidence="10">3.1.3.16</ecNumber>
    </recommendedName>
</protein>
<dbReference type="SUPFAM" id="SSF56300">
    <property type="entry name" value="Metallo-dependent phosphatases"/>
    <property type="match status" value="1"/>
</dbReference>
<dbReference type="InterPro" id="IPR002048">
    <property type="entry name" value="EF_hand_dom"/>
</dbReference>
<evidence type="ECO:0000256" key="1">
    <source>
        <dbReference type="ARBA" id="ARBA00001936"/>
    </source>
</evidence>
<evidence type="ECO:0000256" key="3">
    <source>
        <dbReference type="ARBA" id="ARBA00022723"/>
    </source>
</evidence>
<dbReference type="Gene3D" id="3.60.21.10">
    <property type="match status" value="1"/>
</dbReference>
<feature type="region of interest" description="Disordered" evidence="12">
    <location>
        <begin position="1"/>
        <end position="20"/>
    </location>
</feature>
<keyword evidence="3 10" id="KW-0479">Metal-binding</keyword>
<keyword evidence="6" id="KW-0106">Calcium</keyword>
<feature type="domain" description="EF-hand" evidence="13">
    <location>
        <begin position="610"/>
        <end position="645"/>
    </location>
</feature>
<feature type="domain" description="EF-hand" evidence="13">
    <location>
        <begin position="570"/>
        <end position="605"/>
    </location>
</feature>
<dbReference type="Proteomes" id="UP001159427">
    <property type="component" value="Unassembled WGS sequence"/>
</dbReference>
<dbReference type="PIRSF" id="PIRSF000912">
    <property type="entry name" value="PPEF"/>
    <property type="match status" value="1"/>
</dbReference>
<evidence type="ECO:0000256" key="8">
    <source>
        <dbReference type="ARBA" id="ARBA00047761"/>
    </source>
</evidence>
<dbReference type="SMART" id="SM00015">
    <property type="entry name" value="IQ"/>
    <property type="match status" value="1"/>
</dbReference>
<keyword evidence="4" id="KW-0677">Repeat</keyword>
<dbReference type="InterPro" id="IPR018247">
    <property type="entry name" value="EF_Hand_1_Ca_BS"/>
</dbReference>
<dbReference type="PRINTS" id="PR00114">
    <property type="entry name" value="STPHPHTASE"/>
</dbReference>
<dbReference type="InterPro" id="IPR013235">
    <property type="entry name" value="PPP_dom"/>
</dbReference>
<dbReference type="SUPFAM" id="SSF47473">
    <property type="entry name" value="EF-hand"/>
    <property type="match status" value="1"/>
</dbReference>
<accession>A0ABN8LYY9</accession>
<comment type="caution">
    <text evidence="14">The sequence shown here is derived from an EMBL/GenBank/DDBJ whole genome shotgun (WGS) entry which is preliminary data.</text>
</comment>
<dbReference type="InterPro" id="IPR006186">
    <property type="entry name" value="Ser/Thr-sp_prot-phosphatase"/>
</dbReference>
<keyword evidence="7 10" id="KW-0464">Manganese</keyword>
<comment type="catalytic activity">
    <reaction evidence="9 10 11">
        <text>O-phospho-L-threonyl-[protein] + H2O = L-threonyl-[protein] + phosphate</text>
        <dbReference type="Rhea" id="RHEA:47004"/>
        <dbReference type="Rhea" id="RHEA-COMP:11060"/>
        <dbReference type="Rhea" id="RHEA-COMP:11605"/>
        <dbReference type="ChEBI" id="CHEBI:15377"/>
        <dbReference type="ChEBI" id="CHEBI:30013"/>
        <dbReference type="ChEBI" id="CHEBI:43474"/>
        <dbReference type="ChEBI" id="CHEBI:61977"/>
        <dbReference type="EC" id="3.1.3.16"/>
    </reaction>
</comment>
<evidence type="ECO:0000256" key="9">
    <source>
        <dbReference type="ARBA" id="ARBA00048336"/>
    </source>
</evidence>
<dbReference type="EMBL" id="CALNXI010000222">
    <property type="protein sequence ID" value="CAH3022511.1"/>
    <property type="molecule type" value="Genomic_DNA"/>
</dbReference>
<name>A0ABN8LYY9_9CNID</name>
<reference evidence="14 15" key="1">
    <citation type="submission" date="2022-05" db="EMBL/GenBank/DDBJ databases">
        <authorList>
            <consortium name="Genoscope - CEA"/>
            <person name="William W."/>
        </authorList>
    </citation>
    <scope>NUCLEOTIDE SEQUENCE [LARGE SCALE GENOMIC DNA]</scope>
</reference>
<dbReference type="InterPro" id="IPR051134">
    <property type="entry name" value="PPP_phosphatase"/>
</dbReference>